<dbReference type="InterPro" id="IPR036249">
    <property type="entry name" value="Thioredoxin-like_sf"/>
</dbReference>
<feature type="region of interest" description="Disordered" evidence="7">
    <location>
        <begin position="307"/>
        <end position="409"/>
    </location>
</feature>
<evidence type="ECO:0000259" key="8">
    <source>
        <dbReference type="SMART" id="SM00916"/>
    </source>
</evidence>
<dbReference type="InterPro" id="IPR007741">
    <property type="entry name" value="Ribosomal_mL43/mS25/NADH_DH"/>
</dbReference>
<comment type="caution">
    <text evidence="9">The sequence shown here is derived from an EMBL/GenBank/DDBJ whole genome shotgun (WGS) entry which is preliminary data.</text>
</comment>
<feature type="compositionally biased region" description="Basic and acidic residues" evidence="7">
    <location>
        <begin position="356"/>
        <end position="374"/>
    </location>
</feature>
<keyword evidence="3 9" id="KW-0689">Ribosomal protein</keyword>
<accession>A0A9P6FUR0</accession>
<dbReference type="PANTHER" id="PTHR21396:SF2">
    <property type="entry name" value="LARGE RIBOSOMAL SUBUNIT PROTEIN ML43"/>
    <property type="match status" value="1"/>
</dbReference>
<evidence type="ECO:0000256" key="6">
    <source>
        <dbReference type="ARBA" id="ARBA00035188"/>
    </source>
</evidence>
<keyword evidence="4" id="KW-0496">Mitochondrion</keyword>
<evidence type="ECO:0000256" key="5">
    <source>
        <dbReference type="ARBA" id="ARBA00023274"/>
    </source>
</evidence>
<gene>
    <name evidence="9" type="primary">MRPL43</name>
    <name evidence="9" type="ORF">BGW38_001069</name>
</gene>
<dbReference type="OrthoDB" id="88at2759"/>
<evidence type="ECO:0000256" key="2">
    <source>
        <dbReference type="ARBA" id="ARBA00006073"/>
    </source>
</evidence>
<evidence type="ECO:0000256" key="1">
    <source>
        <dbReference type="ARBA" id="ARBA00004173"/>
    </source>
</evidence>
<keyword evidence="10" id="KW-1185">Reference proteome</keyword>
<evidence type="ECO:0000313" key="9">
    <source>
        <dbReference type="EMBL" id="KAF9581794.1"/>
    </source>
</evidence>
<evidence type="ECO:0000256" key="3">
    <source>
        <dbReference type="ARBA" id="ARBA00022980"/>
    </source>
</evidence>
<evidence type="ECO:0000256" key="4">
    <source>
        <dbReference type="ARBA" id="ARBA00023128"/>
    </source>
</evidence>
<dbReference type="GO" id="GO:0003735">
    <property type="term" value="F:structural constituent of ribosome"/>
    <property type="evidence" value="ECO:0007669"/>
    <property type="project" value="InterPro"/>
</dbReference>
<dbReference type="SMART" id="SM00916">
    <property type="entry name" value="L51_S25_CI-B8"/>
    <property type="match status" value="1"/>
</dbReference>
<dbReference type="InterPro" id="IPR039927">
    <property type="entry name" value="Ribosomal_mL43"/>
</dbReference>
<dbReference type="Proteomes" id="UP000780801">
    <property type="component" value="Unassembled WGS sequence"/>
</dbReference>
<feature type="compositionally biased region" description="Low complexity" evidence="7">
    <location>
        <begin position="330"/>
        <end position="355"/>
    </location>
</feature>
<dbReference type="CDD" id="cd21502">
    <property type="entry name" value="vWA_BABAM1"/>
    <property type="match status" value="1"/>
</dbReference>
<dbReference type="PANTHER" id="PTHR21396">
    <property type="entry name" value="39S RIBOSOMAL PROTEIN L43"/>
    <property type="match status" value="1"/>
</dbReference>
<feature type="domain" description="Ribosomal protein/NADH dehydrogenase" evidence="8">
    <location>
        <begin position="29"/>
        <end position="102"/>
    </location>
</feature>
<evidence type="ECO:0000313" key="10">
    <source>
        <dbReference type="Proteomes" id="UP000780801"/>
    </source>
</evidence>
<proteinExistence type="inferred from homology"/>
<organism evidence="9 10">
    <name type="scientific">Lunasporangiospora selenospora</name>
    <dbReference type="NCBI Taxonomy" id="979761"/>
    <lineage>
        <taxon>Eukaryota</taxon>
        <taxon>Fungi</taxon>
        <taxon>Fungi incertae sedis</taxon>
        <taxon>Mucoromycota</taxon>
        <taxon>Mortierellomycotina</taxon>
        <taxon>Mortierellomycetes</taxon>
        <taxon>Mortierellales</taxon>
        <taxon>Mortierellaceae</taxon>
        <taxon>Lunasporangiospora</taxon>
    </lineage>
</organism>
<dbReference type="GO" id="GO:0032543">
    <property type="term" value="P:mitochondrial translation"/>
    <property type="evidence" value="ECO:0007669"/>
    <property type="project" value="InterPro"/>
</dbReference>
<dbReference type="AlphaFoldDB" id="A0A9P6FUR0"/>
<comment type="subcellular location">
    <subcellularLocation>
        <location evidence="1">Mitochondrion</location>
    </subcellularLocation>
</comment>
<reference evidence="9" key="1">
    <citation type="journal article" date="2020" name="Fungal Divers.">
        <title>Resolving the Mortierellaceae phylogeny through synthesis of multi-gene phylogenetics and phylogenomics.</title>
        <authorList>
            <person name="Vandepol N."/>
            <person name="Liber J."/>
            <person name="Desiro A."/>
            <person name="Na H."/>
            <person name="Kennedy M."/>
            <person name="Barry K."/>
            <person name="Grigoriev I.V."/>
            <person name="Miller A.N."/>
            <person name="O'Donnell K."/>
            <person name="Stajich J.E."/>
            <person name="Bonito G."/>
        </authorList>
    </citation>
    <scope>NUCLEOTIDE SEQUENCE</scope>
    <source>
        <strain evidence="9">KOD1015</strain>
    </source>
</reference>
<keyword evidence="5" id="KW-0687">Ribonucleoprotein</keyword>
<dbReference type="GO" id="GO:0005762">
    <property type="term" value="C:mitochondrial large ribosomal subunit"/>
    <property type="evidence" value="ECO:0007669"/>
    <property type="project" value="TreeGrafter"/>
</dbReference>
<comment type="similarity">
    <text evidence="2">Belongs to the mitochondrion-specific ribosomal protein mL43 family.</text>
</comment>
<evidence type="ECO:0000256" key="7">
    <source>
        <dbReference type="SAM" id="MobiDB-lite"/>
    </source>
</evidence>
<dbReference type="Pfam" id="PF05047">
    <property type="entry name" value="L51_S25_CI-B8"/>
    <property type="match status" value="1"/>
</dbReference>
<protein>
    <recommendedName>
        <fullName evidence="6">Large ribosomal subunit protein mL43</fullName>
    </recommendedName>
</protein>
<name>A0A9P6FUR0_9FUNG</name>
<dbReference type="EMBL" id="JAABOA010001321">
    <property type="protein sequence ID" value="KAF9581794.1"/>
    <property type="molecule type" value="Genomic_DNA"/>
</dbReference>
<dbReference type="Gene3D" id="3.40.30.10">
    <property type="entry name" value="Glutaredoxin"/>
    <property type="match status" value="1"/>
</dbReference>
<sequence>MSSMIHPVLKNGVGAFVPQCRRIVFHYCERSGSSRGMIEYLKNDLFKFAKEHPHVEVIVNPRPSKHPVIRGLYLNGKDKVVCVRNMQPTGIAEKVSLLKNSAGNKMKHYKKPVISTTESVRGICESRINRAKQLLKWFIEKKSGWNAGHEYALMILGQVAVWHMDFTHDTVLLSHAIDELYTMGKFSSYSTTIFKEILSHSDMDADDGTITRLILLYTRSDVVPSIPDHEFTDALYASRRFYFDCVYIHNKNNEVQGTIKPQHVYDRLTEMEDPNGHGYFFEMTRALRKFVIAMAELLASPSMRGTQDTINFQMMPPPSTEIERDPSPNPNQQQLSQQLLMPSTPAPSQSTPQQPKRTETPGKYLGQERSHEKQGLSPFNVTGSSQTSFPEEGSGSRGSVSPLTEPAPE</sequence>
<dbReference type="SUPFAM" id="SSF52833">
    <property type="entry name" value="Thioredoxin-like"/>
    <property type="match status" value="1"/>
</dbReference>
<feature type="compositionally biased region" description="Polar residues" evidence="7">
    <location>
        <begin position="377"/>
        <end position="389"/>
    </location>
</feature>